<sequence length="228" mass="25756">MNLPDYYAAMRQAAFLQLGQGQAELDPLLHSAATDTRRGLTLLARPPAAVAAAIEAVLADFRQIEPDQYYYPVSDLHLTVLSIISCYSGFTLDLINPADYQQAVRRIVESAKPFTIRFAGLTASPGAIIVQGFMVDEGLSELRNQVRAFFRHSELQQSIDQRYSIQTAHATVARFTTPLRDPARLMEKIRQYEHCFFGDFEVQDLELVYNDWYQRAGNTVLLEKYSLG</sequence>
<dbReference type="RefSeq" id="WP_244714307.1">
    <property type="nucleotide sequence ID" value="NZ_CP095049.1"/>
</dbReference>
<dbReference type="GO" id="GO:0016874">
    <property type="term" value="F:ligase activity"/>
    <property type="evidence" value="ECO:0007669"/>
    <property type="project" value="UniProtKB-KW"/>
</dbReference>
<accession>A0ABY4F3B0</accession>
<name>A0ABY4F3B0_9BACT</name>
<keyword evidence="2" id="KW-1185">Reference proteome</keyword>
<keyword evidence="1" id="KW-0436">Ligase</keyword>
<dbReference type="SUPFAM" id="SSF55144">
    <property type="entry name" value="LigT-like"/>
    <property type="match status" value="1"/>
</dbReference>
<evidence type="ECO:0000313" key="1">
    <source>
        <dbReference type="EMBL" id="UOQ51145.1"/>
    </source>
</evidence>
<gene>
    <name evidence="1" type="ORF">MUN80_15395</name>
</gene>
<dbReference type="Pfam" id="PF13563">
    <property type="entry name" value="2_5_RNA_ligase2"/>
    <property type="match status" value="1"/>
</dbReference>
<protein>
    <submittedName>
        <fullName evidence="1">2'-5' RNA ligase family protein</fullName>
    </submittedName>
</protein>
<organism evidence="1 2">
    <name type="scientific">Hymenobacter cellulosivorans</name>
    <dbReference type="NCBI Taxonomy" id="2932249"/>
    <lineage>
        <taxon>Bacteria</taxon>
        <taxon>Pseudomonadati</taxon>
        <taxon>Bacteroidota</taxon>
        <taxon>Cytophagia</taxon>
        <taxon>Cytophagales</taxon>
        <taxon>Hymenobacteraceae</taxon>
        <taxon>Hymenobacter</taxon>
    </lineage>
</organism>
<evidence type="ECO:0000313" key="2">
    <source>
        <dbReference type="Proteomes" id="UP000831785"/>
    </source>
</evidence>
<dbReference type="Proteomes" id="UP000831785">
    <property type="component" value="Chromosome"/>
</dbReference>
<dbReference type="Gene3D" id="3.90.1140.10">
    <property type="entry name" value="Cyclic phosphodiesterase"/>
    <property type="match status" value="1"/>
</dbReference>
<proteinExistence type="predicted"/>
<dbReference type="EMBL" id="CP095049">
    <property type="protein sequence ID" value="UOQ51145.1"/>
    <property type="molecule type" value="Genomic_DNA"/>
</dbReference>
<reference evidence="1 2" key="1">
    <citation type="submission" date="2022-04" db="EMBL/GenBank/DDBJ databases">
        <title>Hymenobacter sp. isolated from the air.</title>
        <authorList>
            <person name="Won M."/>
            <person name="Lee C.-M."/>
            <person name="Woen H.-Y."/>
            <person name="Kwon S.-W."/>
        </authorList>
    </citation>
    <scope>NUCLEOTIDE SEQUENCE [LARGE SCALE GENOMIC DNA]</scope>
    <source>
        <strain evidence="2">5116 S-27</strain>
    </source>
</reference>
<dbReference type="InterPro" id="IPR009097">
    <property type="entry name" value="Cyclic_Pdiesterase"/>
</dbReference>